<evidence type="ECO:0000256" key="9">
    <source>
        <dbReference type="ARBA" id="ARBA00023167"/>
    </source>
</evidence>
<comment type="catalytic activity">
    <reaction evidence="11">
        <text>O-acetyl-L-homoserine + methanethiol = L-methionine + acetate + H(+)</text>
        <dbReference type="Rhea" id="RHEA:10048"/>
        <dbReference type="ChEBI" id="CHEBI:15378"/>
        <dbReference type="ChEBI" id="CHEBI:16007"/>
        <dbReference type="ChEBI" id="CHEBI:30089"/>
        <dbReference type="ChEBI" id="CHEBI:57716"/>
        <dbReference type="ChEBI" id="CHEBI:57844"/>
        <dbReference type="EC" id="2.5.1.49"/>
    </reaction>
</comment>
<dbReference type="Proteomes" id="UP000095023">
    <property type="component" value="Unassembled WGS sequence"/>
</dbReference>
<evidence type="ECO:0000256" key="14">
    <source>
        <dbReference type="ARBA" id="ARBA00066529"/>
    </source>
</evidence>
<organism evidence="19 20">
    <name type="scientific">Tortispora caseinolytica NRRL Y-17796</name>
    <dbReference type="NCBI Taxonomy" id="767744"/>
    <lineage>
        <taxon>Eukaryota</taxon>
        <taxon>Fungi</taxon>
        <taxon>Dikarya</taxon>
        <taxon>Ascomycota</taxon>
        <taxon>Saccharomycotina</taxon>
        <taxon>Trigonopsidomycetes</taxon>
        <taxon>Trigonopsidales</taxon>
        <taxon>Trigonopsidaceae</taxon>
        <taxon>Tortispora</taxon>
    </lineage>
</organism>
<dbReference type="NCBIfam" id="TIGR01326">
    <property type="entry name" value="OAH_OAS_sulfhy"/>
    <property type="match status" value="1"/>
</dbReference>
<dbReference type="CDD" id="cd00614">
    <property type="entry name" value="CGS_like"/>
    <property type="match status" value="1"/>
</dbReference>
<comment type="pathway">
    <text evidence="13">Amino-acid biosynthesis; L-methionine biosynthesis via de novo pathway; L-homocysteine from O-acetyl-L-homoserine.</text>
</comment>
<dbReference type="GO" id="GO:0005737">
    <property type="term" value="C:cytoplasm"/>
    <property type="evidence" value="ECO:0007669"/>
    <property type="project" value="UniProtKB-SubCell"/>
</dbReference>
<dbReference type="InterPro" id="IPR015421">
    <property type="entry name" value="PyrdxlP-dep_Trfase_major"/>
</dbReference>
<keyword evidence="7" id="KW-0808">Transferase</keyword>
<evidence type="ECO:0000256" key="8">
    <source>
        <dbReference type="ARBA" id="ARBA00022898"/>
    </source>
</evidence>
<evidence type="ECO:0000256" key="10">
    <source>
        <dbReference type="ARBA" id="ARBA00047931"/>
    </source>
</evidence>
<dbReference type="GO" id="GO:0000103">
    <property type="term" value="P:sulfate assimilation"/>
    <property type="evidence" value="ECO:0007669"/>
    <property type="project" value="EnsemblFungi"/>
</dbReference>
<evidence type="ECO:0000256" key="16">
    <source>
        <dbReference type="ARBA" id="ARBA00080931"/>
    </source>
</evidence>
<evidence type="ECO:0000256" key="11">
    <source>
        <dbReference type="ARBA" id="ARBA00050655"/>
    </source>
</evidence>
<evidence type="ECO:0000256" key="3">
    <source>
        <dbReference type="ARBA" id="ARBA00009077"/>
    </source>
</evidence>
<name>A0A1E4TFZ9_9ASCO</name>
<reference evidence="20" key="1">
    <citation type="submission" date="2016-02" db="EMBL/GenBank/DDBJ databases">
        <title>Comparative genomics of biotechnologically important yeasts.</title>
        <authorList>
            <consortium name="DOE Joint Genome Institute"/>
            <person name="Riley R."/>
            <person name="Haridas S."/>
            <person name="Wolfe K.H."/>
            <person name="Lopes M.R."/>
            <person name="Hittinger C.T."/>
            <person name="Goker M."/>
            <person name="Salamov A."/>
            <person name="Wisecaver J."/>
            <person name="Long T.M."/>
            <person name="Aerts A.L."/>
            <person name="Barry K."/>
            <person name="Choi C."/>
            <person name="Clum A."/>
            <person name="Coughlan A.Y."/>
            <person name="Deshpande S."/>
            <person name="Douglass A.P."/>
            <person name="Hanson S.J."/>
            <person name="Klenk H.-P."/>
            <person name="Labutti K."/>
            <person name="Lapidus A."/>
            <person name="Lindquist E."/>
            <person name="Lipzen A."/>
            <person name="Meier-Kolthoff J.P."/>
            <person name="Ohm R.A."/>
            <person name="Otillar R.P."/>
            <person name="Pangilinan J."/>
            <person name="Peng Y."/>
            <person name="Rokas A."/>
            <person name="Rosa C.A."/>
            <person name="Scheuner C."/>
            <person name="Sibirny A.A."/>
            <person name="Slot J.C."/>
            <person name="Stielow J.B."/>
            <person name="Sun H."/>
            <person name="Kurtzman C.P."/>
            <person name="Blackwell M."/>
            <person name="Jeffries T.W."/>
            <person name="Grigoriev I.V."/>
        </authorList>
    </citation>
    <scope>NUCLEOTIDE SEQUENCE [LARGE SCALE GENOMIC DNA]</scope>
    <source>
        <strain evidence="20">NRRL Y-17796</strain>
    </source>
</reference>
<dbReference type="OrthoDB" id="3512640at2759"/>
<keyword evidence="20" id="KW-1185">Reference proteome</keyword>
<dbReference type="SUPFAM" id="SSF53383">
    <property type="entry name" value="PLP-dependent transferases"/>
    <property type="match status" value="1"/>
</dbReference>
<dbReference type="EC" id="2.5.1.49" evidence="14"/>
<dbReference type="InterPro" id="IPR000277">
    <property type="entry name" value="Cys/Met-Metab_PyrdxlP-dep_enz"/>
</dbReference>
<sequence>MPPSHFDTLQIHAGQEVDPTTRARAVPIYATTSYNFKNSEHGANLFSLAEPGNIYSRIMNPTNDVFEKRIAALENGAAALAVASGQAAQFLALTALAQNGDNIVSTSFLYGGTVNQLKVQFKRFGIETRFVQGDEPEEFEKLIDDRTKAVYIESIGNPRYNVPDFEKIAQVAHAKGVPVVVDNTFGAGGYLVRPIDHGADIVVHSATKWIGGHGTTIGGVIVDAGKFDWAAEPKRFPQFNTPSESYHGMVYTEALGKASFITFCRIEYLRDFGPALNPFAAFLLLQGLETLSLRVDRHVENALKLAKYLEASPYVSWVSYPGLESHPSHALAKKYLKNGFGAVLSFGAKGGSNVGAQVVDNLQLASNLANVGDMKTLVIAPFFTTHQQLSEEENKAAGVTRDLIRVAVGTEFIDDIIADFEQAFKKLDGARL</sequence>
<evidence type="ECO:0000313" key="19">
    <source>
        <dbReference type="EMBL" id="ODV90695.1"/>
    </source>
</evidence>
<dbReference type="Gene3D" id="3.90.1150.10">
    <property type="entry name" value="Aspartate Aminotransferase, domain 1"/>
    <property type="match status" value="1"/>
</dbReference>
<comment type="catalytic activity">
    <reaction evidence="10">
        <text>O-acetyl-L-serine + hydrogen sulfide = L-cysteine + acetate</text>
        <dbReference type="Rhea" id="RHEA:14829"/>
        <dbReference type="ChEBI" id="CHEBI:29919"/>
        <dbReference type="ChEBI" id="CHEBI:30089"/>
        <dbReference type="ChEBI" id="CHEBI:35235"/>
        <dbReference type="ChEBI" id="CHEBI:58340"/>
        <dbReference type="EC" id="2.5.1.47"/>
    </reaction>
</comment>
<proteinExistence type="inferred from homology"/>
<dbReference type="GO" id="GO:0006535">
    <property type="term" value="P:cysteine biosynthetic process from serine"/>
    <property type="evidence" value="ECO:0007669"/>
    <property type="project" value="TreeGrafter"/>
</dbReference>
<dbReference type="GO" id="GO:0071269">
    <property type="term" value="P:L-homocysteine biosynthetic process"/>
    <property type="evidence" value="ECO:0007669"/>
    <property type="project" value="EnsemblFungi"/>
</dbReference>
<comment type="catalytic activity">
    <reaction evidence="12">
        <text>O-acetyl-L-homoserine + hydrogen sulfide = L-homocysteine + acetate</text>
        <dbReference type="Rhea" id="RHEA:27822"/>
        <dbReference type="ChEBI" id="CHEBI:29919"/>
        <dbReference type="ChEBI" id="CHEBI:30089"/>
        <dbReference type="ChEBI" id="CHEBI:57716"/>
        <dbReference type="ChEBI" id="CHEBI:58199"/>
        <dbReference type="EC" id="2.5.1.49"/>
    </reaction>
</comment>
<evidence type="ECO:0000256" key="1">
    <source>
        <dbReference type="ARBA" id="ARBA00001933"/>
    </source>
</evidence>
<dbReference type="GO" id="GO:0051009">
    <property type="term" value="F:O-acetylhomoserine sulfhydrylase activity"/>
    <property type="evidence" value="ECO:0007669"/>
    <property type="project" value="EnsemblFungi"/>
</dbReference>
<evidence type="ECO:0000256" key="7">
    <source>
        <dbReference type="ARBA" id="ARBA00022679"/>
    </source>
</evidence>
<evidence type="ECO:0000256" key="17">
    <source>
        <dbReference type="PIRSR" id="PIRSR001434-2"/>
    </source>
</evidence>
<comment type="subcellular location">
    <subcellularLocation>
        <location evidence="2">Cytoplasm</location>
    </subcellularLocation>
</comment>
<dbReference type="GO" id="GO:0004124">
    <property type="term" value="F:cysteine synthase activity"/>
    <property type="evidence" value="ECO:0007669"/>
    <property type="project" value="UniProtKB-EC"/>
</dbReference>
<dbReference type="EC" id="2.5.1.47" evidence="4"/>
<evidence type="ECO:0000256" key="13">
    <source>
        <dbReference type="ARBA" id="ARBA00060627"/>
    </source>
</evidence>
<dbReference type="GO" id="GO:0019346">
    <property type="term" value="P:transsulfuration"/>
    <property type="evidence" value="ECO:0007669"/>
    <property type="project" value="InterPro"/>
</dbReference>
<dbReference type="FunFam" id="3.90.1150.10:FF:000083">
    <property type="entry name" value="O-acetylhomoserine sulfhydrylase"/>
    <property type="match status" value="1"/>
</dbReference>
<gene>
    <name evidence="19" type="ORF">CANCADRAFT_109355</name>
</gene>
<dbReference type="AlphaFoldDB" id="A0A1E4TFZ9"/>
<evidence type="ECO:0000256" key="4">
    <source>
        <dbReference type="ARBA" id="ARBA00012681"/>
    </source>
</evidence>
<dbReference type="PANTHER" id="PTHR43797">
    <property type="entry name" value="HOMOCYSTEINE/CYSTEINE SYNTHASE"/>
    <property type="match status" value="1"/>
</dbReference>
<evidence type="ECO:0000256" key="18">
    <source>
        <dbReference type="RuleBase" id="RU362118"/>
    </source>
</evidence>
<comment type="cofactor">
    <cofactor evidence="1 18">
        <name>pyridoxal 5'-phosphate</name>
        <dbReference type="ChEBI" id="CHEBI:597326"/>
    </cofactor>
</comment>
<dbReference type="InterPro" id="IPR054542">
    <property type="entry name" value="Cys_met_metab_PP"/>
</dbReference>
<evidence type="ECO:0000256" key="12">
    <source>
        <dbReference type="ARBA" id="ARBA00052629"/>
    </source>
</evidence>
<dbReference type="InterPro" id="IPR015424">
    <property type="entry name" value="PyrdxlP-dep_Trfase"/>
</dbReference>
<dbReference type="InterPro" id="IPR015422">
    <property type="entry name" value="PyrdxlP-dep_Trfase_small"/>
</dbReference>
<accession>A0A1E4TFZ9</accession>
<dbReference type="PIRSF" id="PIRSF001434">
    <property type="entry name" value="CGS"/>
    <property type="match status" value="1"/>
</dbReference>
<keyword evidence="6" id="KW-0028">Amino-acid biosynthesis</keyword>
<keyword evidence="9" id="KW-0486">Methionine biosynthesis</keyword>
<protein>
    <recommendedName>
        <fullName evidence="15">Homocysteine/cysteine synthase</fullName>
        <ecNumber evidence="4">2.5.1.47</ecNumber>
        <ecNumber evidence="14">2.5.1.49</ecNumber>
    </recommendedName>
    <alternativeName>
        <fullName evidence="16">O-acetylserine/O-acetylhomoserine sulfhydrylase</fullName>
    </alternativeName>
</protein>
<dbReference type="PROSITE" id="PS00868">
    <property type="entry name" value="CYS_MET_METAB_PP"/>
    <property type="match status" value="1"/>
</dbReference>
<evidence type="ECO:0000256" key="5">
    <source>
        <dbReference type="ARBA" id="ARBA00022490"/>
    </source>
</evidence>
<comment type="similarity">
    <text evidence="3 18">Belongs to the trans-sulfuration enzymes family.</text>
</comment>
<evidence type="ECO:0000313" key="20">
    <source>
        <dbReference type="Proteomes" id="UP000095023"/>
    </source>
</evidence>
<evidence type="ECO:0000256" key="15">
    <source>
        <dbReference type="ARBA" id="ARBA00068995"/>
    </source>
</evidence>
<dbReference type="Pfam" id="PF01053">
    <property type="entry name" value="Cys_Met_Meta_PP"/>
    <property type="match status" value="1"/>
</dbReference>
<dbReference type="FunFam" id="3.40.640.10:FF:000035">
    <property type="entry name" value="O-succinylhomoserine sulfhydrylase"/>
    <property type="match status" value="1"/>
</dbReference>
<keyword evidence="8 17" id="KW-0663">Pyridoxal phosphate</keyword>
<dbReference type="InterPro" id="IPR006235">
    <property type="entry name" value="OAc-hSer/O-AcSer_sulfhydrylase"/>
</dbReference>
<evidence type="ECO:0000256" key="6">
    <source>
        <dbReference type="ARBA" id="ARBA00022605"/>
    </source>
</evidence>
<dbReference type="PANTHER" id="PTHR43797:SF2">
    <property type="entry name" value="HOMOCYSTEINE_CYSTEINE SYNTHASE"/>
    <property type="match status" value="1"/>
</dbReference>
<evidence type="ECO:0000256" key="2">
    <source>
        <dbReference type="ARBA" id="ARBA00004496"/>
    </source>
</evidence>
<keyword evidence="5" id="KW-0963">Cytoplasm</keyword>
<feature type="modified residue" description="N6-(pyridoxal phosphate)lysine" evidence="17">
    <location>
        <position position="208"/>
    </location>
</feature>
<dbReference type="EMBL" id="KV453842">
    <property type="protein sequence ID" value="ODV90695.1"/>
    <property type="molecule type" value="Genomic_DNA"/>
</dbReference>
<dbReference type="GO" id="GO:0030170">
    <property type="term" value="F:pyridoxal phosphate binding"/>
    <property type="evidence" value="ECO:0007669"/>
    <property type="project" value="InterPro"/>
</dbReference>
<dbReference type="Gene3D" id="3.40.640.10">
    <property type="entry name" value="Type I PLP-dependent aspartate aminotransferase-like (Major domain)"/>
    <property type="match status" value="1"/>
</dbReference>